<evidence type="ECO:0000256" key="5">
    <source>
        <dbReference type="ARBA" id="ARBA00022576"/>
    </source>
</evidence>
<keyword evidence="5 9" id="KW-0032">Aminotransferase</keyword>
<dbReference type="PANTHER" id="PTHR43643:SF3">
    <property type="entry name" value="HISTIDINOL-PHOSPHATE AMINOTRANSFERASE"/>
    <property type="match status" value="1"/>
</dbReference>
<dbReference type="GO" id="GO:0030170">
    <property type="term" value="F:pyridoxal phosphate binding"/>
    <property type="evidence" value="ECO:0007669"/>
    <property type="project" value="InterPro"/>
</dbReference>
<dbReference type="InterPro" id="IPR005861">
    <property type="entry name" value="HisP_aminotrans"/>
</dbReference>
<evidence type="ECO:0000256" key="6">
    <source>
        <dbReference type="ARBA" id="ARBA00022679"/>
    </source>
</evidence>
<dbReference type="EMBL" id="MQVX01000001">
    <property type="protein sequence ID" value="PQJ15870.1"/>
    <property type="molecule type" value="Genomic_DNA"/>
</dbReference>
<dbReference type="Pfam" id="PF00155">
    <property type="entry name" value="Aminotran_1_2"/>
    <property type="match status" value="1"/>
</dbReference>
<dbReference type="RefSeq" id="WP_105001533.1">
    <property type="nucleotide sequence ID" value="NZ_MQVX01000001.1"/>
</dbReference>
<dbReference type="Proteomes" id="UP000239366">
    <property type="component" value="Unassembled WGS sequence"/>
</dbReference>
<reference evidence="12" key="1">
    <citation type="submission" date="2016-11" db="EMBL/GenBank/DDBJ databases">
        <title>Trade-off between light-utilization and light-protection in marine flavobacteria.</title>
        <authorList>
            <person name="Kumagai Y."/>
            <person name="Yoshizawa S."/>
            <person name="Kogure K."/>
        </authorList>
    </citation>
    <scope>NUCLEOTIDE SEQUENCE [LARGE SCALE GENOMIC DNA]</scope>
    <source>
        <strain evidence="12">SG-18</strain>
    </source>
</reference>
<evidence type="ECO:0000256" key="8">
    <source>
        <dbReference type="ARBA" id="ARBA00047481"/>
    </source>
</evidence>
<protein>
    <recommendedName>
        <fullName evidence="9">Histidinol-phosphate aminotransferase</fullName>
        <ecNumber evidence="9">2.6.1.9</ecNumber>
    </recommendedName>
    <alternativeName>
        <fullName evidence="9">Imidazole acetol-phosphate transaminase</fullName>
    </alternativeName>
</protein>
<dbReference type="SUPFAM" id="SSF53383">
    <property type="entry name" value="PLP-dependent transferases"/>
    <property type="match status" value="1"/>
</dbReference>
<evidence type="ECO:0000256" key="4">
    <source>
        <dbReference type="ARBA" id="ARBA00011738"/>
    </source>
</evidence>
<dbReference type="EC" id="2.6.1.9" evidence="9"/>
<gene>
    <name evidence="9" type="primary">hisC</name>
    <name evidence="11" type="ORF">BST99_09150</name>
</gene>
<feature type="domain" description="Aminotransferase class I/classII large" evidence="10">
    <location>
        <begin position="35"/>
        <end position="364"/>
    </location>
</feature>
<dbReference type="GO" id="GO:0000105">
    <property type="term" value="P:L-histidine biosynthetic process"/>
    <property type="evidence" value="ECO:0007669"/>
    <property type="project" value="UniProtKB-UniRule"/>
</dbReference>
<evidence type="ECO:0000256" key="3">
    <source>
        <dbReference type="ARBA" id="ARBA00007970"/>
    </source>
</evidence>
<comment type="cofactor">
    <cofactor evidence="1 9">
        <name>pyridoxal 5'-phosphate</name>
        <dbReference type="ChEBI" id="CHEBI:597326"/>
    </cofactor>
</comment>
<dbReference type="InterPro" id="IPR050106">
    <property type="entry name" value="HistidinolP_aminotransfase"/>
</dbReference>
<keyword evidence="9" id="KW-0368">Histidine biosynthesis</keyword>
<proteinExistence type="inferred from homology"/>
<dbReference type="InterPro" id="IPR015422">
    <property type="entry name" value="PyrdxlP-dep_Trfase_small"/>
</dbReference>
<evidence type="ECO:0000313" key="11">
    <source>
        <dbReference type="EMBL" id="PQJ15870.1"/>
    </source>
</evidence>
<sequence>MKSTKQTSISSVFKPYLRPKTEYKGGKNAPAHIEEVVKLSSNENPLGASPKAVEAYQKAATGVQVYPDQTAVRLQEALEQAYKNELPQNQFLCGNSGSELIDLILRGFVREGDEVIFSNPCFLPYAVFSRWYGAKLIDVPLKDPDYSLDVENILSAVGPKTRIVFLTSPNNPTGTYIPKAQIDYLLEELPGDVLVVFDEVYWHFADAEDYTTALPYVEQGYPVISINSFSKTFGLAGLRLGYAYTTDEIAAYLRQICKPFLVPGPSIAAGIAALEDEEFIAKTVRTVLEGRQQLELAFVELGIRFWPSQGNFFLIDPPLGEQELTDYLLEKGIMVRPVSAFGAPGKVRISVGTEAQNTRLIAALQEIIVG</sequence>
<feature type="modified residue" description="N6-(pyridoxal phosphate)lysine" evidence="9">
    <location>
        <position position="231"/>
    </location>
</feature>
<dbReference type="HAMAP" id="MF_01023">
    <property type="entry name" value="HisC_aminotrans_2"/>
    <property type="match status" value="1"/>
</dbReference>
<dbReference type="GO" id="GO:0004400">
    <property type="term" value="F:histidinol-phosphate transaminase activity"/>
    <property type="evidence" value="ECO:0007669"/>
    <property type="project" value="UniProtKB-UniRule"/>
</dbReference>
<dbReference type="InterPro" id="IPR015421">
    <property type="entry name" value="PyrdxlP-dep_Trfase_major"/>
</dbReference>
<dbReference type="Gene3D" id="3.40.640.10">
    <property type="entry name" value="Type I PLP-dependent aspartate aminotransferase-like (Major domain)"/>
    <property type="match status" value="1"/>
</dbReference>
<accession>A0A2S7T7H2</accession>
<dbReference type="InterPro" id="IPR004838">
    <property type="entry name" value="NHTrfase_class1_PyrdxlP-BS"/>
</dbReference>
<evidence type="ECO:0000256" key="9">
    <source>
        <dbReference type="HAMAP-Rule" id="MF_01023"/>
    </source>
</evidence>
<dbReference type="AlphaFoldDB" id="A0A2S7T7H2"/>
<evidence type="ECO:0000256" key="2">
    <source>
        <dbReference type="ARBA" id="ARBA00005011"/>
    </source>
</evidence>
<evidence type="ECO:0000256" key="7">
    <source>
        <dbReference type="ARBA" id="ARBA00022898"/>
    </source>
</evidence>
<dbReference type="InterPro" id="IPR004839">
    <property type="entry name" value="Aminotransferase_I/II_large"/>
</dbReference>
<evidence type="ECO:0000313" key="12">
    <source>
        <dbReference type="Proteomes" id="UP000239366"/>
    </source>
</evidence>
<comment type="subunit">
    <text evidence="4 9">Homodimer.</text>
</comment>
<comment type="caution">
    <text evidence="11">The sequence shown here is derived from an EMBL/GenBank/DDBJ whole genome shotgun (WGS) entry which is preliminary data.</text>
</comment>
<dbReference type="PANTHER" id="PTHR43643">
    <property type="entry name" value="HISTIDINOL-PHOSPHATE AMINOTRANSFERASE 2"/>
    <property type="match status" value="1"/>
</dbReference>
<dbReference type="Gene3D" id="3.90.1150.10">
    <property type="entry name" value="Aspartate Aminotransferase, domain 1"/>
    <property type="match status" value="1"/>
</dbReference>
<organism evidence="11 12">
    <name type="scientific">Aureicoccus marinus</name>
    <dbReference type="NCBI Taxonomy" id="754435"/>
    <lineage>
        <taxon>Bacteria</taxon>
        <taxon>Pseudomonadati</taxon>
        <taxon>Bacteroidota</taxon>
        <taxon>Flavobacteriia</taxon>
        <taxon>Flavobacteriales</taxon>
        <taxon>Flavobacteriaceae</taxon>
        <taxon>Aureicoccus</taxon>
    </lineage>
</organism>
<comment type="pathway">
    <text evidence="2 9">Amino-acid biosynthesis; L-histidine biosynthesis; L-histidine from 5-phospho-alpha-D-ribose 1-diphosphate: step 7/9.</text>
</comment>
<keyword evidence="6 9" id="KW-0808">Transferase</keyword>
<dbReference type="CDD" id="cd00609">
    <property type="entry name" value="AAT_like"/>
    <property type="match status" value="1"/>
</dbReference>
<dbReference type="InterPro" id="IPR015424">
    <property type="entry name" value="PyrdxlP-dep_Trfase"/>
</dbReference>
<name>A0A2S7T7H2_9FLAO</name>
<keyword evidence="7 9" id="KW-0663">Pyridoxal phosphate</keyword>
<dbReference type="OrthoDB" id="9813612at2"/>
<keyword evidence="12" id="KW-1185">Reference proteome</keyword>
<dbReference type="UniPathway" id="UPA00031">
    <property type="reaction ID" value="UER00012"/>
</dbReference>
<dbReference type="PROSITE" id="PS00105">
    <property type="entry name" value="AA_TRANSFER_CLASS_1"/>
    <property type="match status" value="1"/>
</dbReference>
<keyword evidence="9" id="KW-0028">Amino-acid biosynthesis</keyword>
<evidence type="ECO:0000256" key="1">
    <source>
        <dbReference type="ARBA" id="ARBA00001933"/>
    </source>
</evidence>
<dbReference type="NCBIfam" id="TIGR01141">
    <property type="entry name" value="hisC"/>
    <property type="match status" value="1"/>
</dbReference>
<comment type="similarity">
    <text evidence="3 9">Belongs to the class-II pyridoxal-phosphate-dependent aminotransferase family. Histidinol-phosphate aminotransferase subfamily.</text>
</comment>
<comment type="catalytic activity">
    <reaction evidence="8 9">
        <text>L-histidinol phosphate + 2-oxoglutarate = 3-(imidazol-4-yl)-2-oxopropyl phosphate + L-glutamate</text>
        <dbReference type="Rhea" id="RHEA:23744"/>
        <dbReference type="ChEBI" id="CHEBI:16810"/>
        <dbReference type="ChEBI" id="CHEBI:29985"/>
        <dbReference type="ChEBI" id="CHEBI:57766"/>
        <dbReference type="ChEBI" id="CHEBI:57980"/>
        <dbReference type="EC" id="2.6.1.9"/>
    </reaction>
</comment>
<evidence type="ECO:0000259" key="10">
    <source>
        <dbReference type="Pfam" id="PF00155"/>
    </source>
</evidence>